<evidence type="ECO:0000313" key="3">
    <source>
        <dbReference type="Proteomes" id="UP001178743"/>
    </source>
</evidence>
<proteinExistence type="predicted"/>
<sequence length="121" mass="14047">MENKKSDFEATISNSLEDDFGMGSEERVAKRNSTHSKKSDLAREFINTSFISKNVQLEQNIFSNKPKPVKVKRSSLYMNERVEQLYQKLVYNYIEKRGKAPSITDIFVEGLYSLQNKLDNE</sequence>
<dbReference type="RefSeq" id="WP_278307734.1">
    <property type="nucleotide sequence ID" value="NZ_CP104008.1"/>
</dbReference>
<evidence type="ECO:0000313" key="2">
    <source>
        <dbReference type="EMBL" id="WFQ92669.1"/>
    </source>
</evidence>
<gene>
    <name evidence="2" type="ORF">MFERI14822_00458</name>
</gene>
<name>A0AAX3TF50_9MOLU</name>
<dbReference type="AlphaFoldDB" id="A0AAX3TF50"/>
<accession>A0AAX3TF50</accession>
<organism evidence="2 3">
    <name type="scientific">Mycoplasma feriruminatoris</name>
    <dbReference type="NCBI Taxonomy" id="1179777"/>
    <lineage>
        <taxon>Bacteria</taxon>
        <taxon>Bacillati</taxon>
        <taxon>Mycoplasmatota</taxon>
        <taxon>Mollicutes</taxon>
        <taxon>Mycoplasmataceae</taxon>
        <taxon>Mycoplasma</taxon>
    </lineage>
</organism>
<reference evidence="2" key="1">
    <citation type="submission" date="2022-06" db="EMBL/GenBank/DDBJ databases">
        <title>Comparative genomic analysis of Mycoplasma feriruminatoris and the Mycoplasma mycoides cluster.</title>
        <authorList>
            <person name="Baby V."/>
            <person name="Ambroset C."/>
            <person name="Gaurivaud P."/>
            <person name="Boury C."/>
            <person name="Guichoux E."/>
            <person name="Lartigue C."/>
            <person name="Tardy F."/>
            <person name="Sirand-Pugnet P."/>
        </authorList>
    </citation>
    <scope>NUCLEOTIDE SEQUENCE</scope>
    <source>
        <strain evidence="2">L14822</strain>
    </source>
</reference>
<dbReference type="Proteomes" id="UP001178743">
    <property type="component" value="Chromosome"/>
</dbReference>
<dbReference type="EMBL" id="CP104008">
    <property type="protein sequence ID" value="WFQ92669.1"/>
    <property type="molecule type" value="Genomic_DNA"/>
</dbReference>
<feature type="region of interest" description="Disordered" evidence="1">
    <location>
        <begin position="16"/>
        <end position="39"/>
    </location>
</feature>
<protein>
    <submittedName>
        <fullName evidence="2">Uncharacterized protein</fullName>
    </submittedName>
</protein>
<evidence type="ECO:0000256" key="1">
    <source>
        <dbReference type="SAM" id="MobiDB-lite"/>
    </source>
</evidence>